<dbReference type="EMBL" id="JAFIRN010000001">
    <property type="protein sequence ID" value="KAG5856809.1"/>
    <property type="molecule type" value="Genomic_DNA"/>
</dbReference>
<keyword evidence="3" id="KW-1003">Cell membrane</keyword>
<dbReference type="GO" id="GO:0060326">
    <property type="term" value="P:cell chemotaxis"/>
    <property type="evidence" value="ECO:0007669"/>
    <property type="project" value="TreeGrafter"/>
</dbReference>
<dbReference type="PANTHER" id="PTHR10489:SF686">
    <property type="entry name" value="C-C CHEMOKINE RECEPTOR TYPE 5"/>
    <property type="match status" value="1"/>
</dbReference>
<evidence type="ECO:0000259" key="15">
    <source>
        <dbReference type="PROSITE" id="PS50262"/>
    </source>
</evidence>
<gene>
    <name evidence="16" type="ORF">ANANG_G00011830</name>
</gene>
<feature type="domain" description="G-protein coupled receptors family 1 profile" evidence="15">
    <location>
        <begin position="53"/>
        <end position="200"/>
    </location>
</feature>
<sequence>MGQGEPATTNEYSDYYSSNSEFTEQCNNSSVREFGRIFLPTLYSLVFIVGLLGNGLVAYVLLAYQRKTMTMTDLCLLQLAVSDLLFIISLPFWSHYAAARNWPFGEFLCKTVTGLYLLGFYGSIFFMVLMSMDRYVVIVHAVTTARHRSMRVGMALCGVIWLISFCASLPTFLFTQVKNESDSFTCKSTSDLSKGTKPSD</sequence>
<dbReference type="PROSITE" id="PS50262">
    <property type="entry name" value="G_PROTEIN_RECEP_F1_2"/>
    <property type="match status" value="1"/>
</dbReference>
<keyword evidence="4 13" id="KW-0812">Transmembrane</keyword>
<dbReference type="Gene3D" id="1.20.1070.10">
    <property type="entry name" value="Rhodopsin 7-helix transmembrane proteins"/>
    <property type="match status" value="1"/>
</dbReference>
<accession>A0A9D3MXN9</accession>
<dbReference type="InterPro" id="IPR001277">
    <property type="entry name" value="CXCR4/ACKR2"/>
</dbReference>
<dbReference type="PANTHER" id="PTHR10489">
    <property type="entry name" value="CELL ADHESION MOLECULE"/>
    <property type="match status" value="1"/>
</dbReference>
<evidence type="ECO:0000313" key="17">
    <source>
        <dbReference type="Proteomes" id="UP001044222"/>
    </source>
</evidence>
<evidence type="ECO:0000256" key="9">
    <source>
        <dbReference type="ARBA" id="ARBA00023157"/>
    </source>
</evidence>
<dbReference type="InterPro" id="IPR050119">
    <property type="entry name" value="CCR1-9-like"/>
</dbReference>
<proteinExistence type="inferred from homology"/>
<organism evidence="16 17">
    <name type="scientific">Anguilla anguilla</name>
    <name type="common">European freshwater eel</name>
    <name type="synonym">Muraena anguilla</name>
    <dbReference type="NCBI Taxonomy" id="7936"/>
    <lineage>
        <taxon>Eukaryota</taxon>
        <taxon>Metazoa</taxon>
        <taxon>Chordata</taxon>
        <taxon>Craniata</taxon>
        <taxon>Vertebrata</taxon>
        <taxon>Euteleostomi</taxon>
        <taxon>Actinopterygii</taxon>
        <taxon>Neopterygii</taxon>
        <taxon>Teleostei</taxon>
        <taxon>Anguilliformes</taxon>
        <taxon>Anguillidae</taxon>
        <taxon>Anguilla</taxon>
    </lineage>
</organism>
<dbReference type="InterPro" id="IPR017452">
    <property type="entry name" value="GPCR_Rhodpsn_7TM"/>
</dbReference>
<evidence type="ECO:0000256" key="14">
    <source>
        <dbReference type="SAM" id="Phobius"/>
    </source>
</evidence>
<comment type="subcellular location">
    <subcellularLocation>
        <location evidence="2">Cell membrane</location>
        <topology evidence="2">Multi-pass membrane protein</topology>
    </subcellularLocation>
    <subcellularLocation>
        <location evidence="1">Early endosome</location>
    </subcellularLocation>
</comment>
<feature type="transmembrane region" description="Helical" evidence="14">
    <location>
        <begin position="37"/>
        <end position="62"/>
    </location>
</feature>
<dbReference type="GO" id="GO:0005769">
    <property type="term" value="C:early endosome"/>
    <property type="evidence" value="ECO:0007669"/>
    <property type="project" value="UniProtKB-SubCell"/>
</dbReference>
<comment type="similarity">
    <text evidence="13">Belongs to the G-protein coupled receptor 1 family.</text>
</comment>
<evidence type="ECO:0000256" key="8">
    <source>
        <dbReference type="ARBA" id="ARBA00023136"/>
    </source>
</evidence>
<protein>
    <recommendedName>
        <fullName evidence="15">G-protein coupled receptors family 1 profile domain-containing protein</fullName>
    </recommendedName>
</protein>
<evidence type="ECO:0000256" key="4">
    <source>
        <dbReference type="ARBA" id="ARBA00022692"/>
    </source>
</evidence>
<keyword evidence="9" id="KW-1015">Disulfide bond</keyword>
<keyword evidence="6 14" id="KW-1133">Transmembrane helix</keyword>
<evidence type="ECO:0000256" key="3">
    <source>
        <dbReference type="ARBA" id="ARBA00022475"/>
    </source>
</evidence>
<dbReference type="GO" id="GO:0016493">
    <property type="term" value="F:C-C chemokine receptor activity"/>
    <property type="evidence" value="ECO:0007669"/>
    <property type="project" value="TreeGrafter"/>
</dbReference>
<dbReference type="GO" id="GO:0006955">
    <property type="term" value="P:immune response"/>
    <property type="evidence" value="ECO:0007669"/>
    <property type="project" value="TreeGrafter"/>
</dbReference>
<evidence type="ECO:0000256" key="5">
    <source>
        <dbReference type="ARBA" id="ARBA00022753"/>
    </source>
</evidence>
<keyword evidence="12 13" id="KW-0807">Transducer</keyword>
<evidence type="ECO:0000256" key="10">
    <source>
        <dbReference type="ARBA" id="ARBA00023170"/>
    </source>
</evidence>
<keyword evidence="8 14" id="KW-0472">Membrane</keyword>
<feature type="transmembrane region" description="Helical" evidence="14">
    <location>
        <begin position="113"/>
        <end position="132"/>
    </location>
</feature>
<evidence type="ECO:0000256" key="12">
    <source>
        <dbReference type="ARBA" id="ARBA00023224"/>
    </source>
</evidence>
<dbReference type="PRINTS" id="PR00645">
    <property type="entry name" value="CXCCHMKINER4"/>
</dbReference>
<evidence type="ECO:0000256" key="11">
    <source>
        <dbReference type="ARBA" id="ARBA00023180"/>
    </source>
</evidence>
<dbReference type="Pfam" id="PF00001">
    <property type="entry name" value="7tm_1"/>
    <property type="match status" value="1"/>
</dbReference>
<dbReference type="PRINTS" id="PR00657">
    <property type="entry name" value="CCCHEMOKINER"/>
</dbReference>
<keyword evidence="10 13" id="KW-0675">Receptor</keyword>
<dbReference type="InterPro" id="IPR000355">
    <property type="entry name" value="Chemokine_rcpt"/>
</dbReference>
<evidence type="ECO:0000256" key="7">
    <source>
        <dbReference type="ARBA" id="ARBA00023040"/>
    </source>
</evidence>
<keyword evidence="5" id="KW-0967">Endosome</keyword>
<evidence type="ECO:0000256" key="1">
    <source>
        <dbReference type="ARBA" id="ARBA00004412"/>
    </source>
</evidence>
<dbReference type="GO" id="GO:0007204">
    <property type="term" value="P:positive regulation of cytosolic calcium ion concentration"/>
    <property type="evidence" value="ECO:0007669"/>
    <property type="project" value="TreeGrafter"/>
</dbReference>
<dbReference type="PRINTS" id="PR00237">
    <property type="entry name" value="GPCRRHODOPSN"/>
</dbReference>
<dbReference type="Proteomes" id="UP001044222">
    <property type="component" value="Unassembled WGS sequence"/>
</dbReference>
<dbReference type="PROSITE" id="PS00237">
    <property type="entry name" value="G_PROTEIN_RECEP_F1_1"/>
    <property type="match status" value="1"/>
</dbReference>
<dbReference type="AlphaFoldDB" id="A0A9D3MXN9"/>
<feature type="transmembrane region" description="Helical" evidence="14">
    <location>
        <begin position="152"/>
        <end position="174"/>
    </location>
</feature>
<evidence type="ECO:0000256" key="13">
    <source>
        <dbReference type="RuleBase" id="RU000688"/>
    </source>
</evidence>
<reference evidence="16" key="1">
    <citation type="submission" date="2021-01" db="EMBL/GenBank/DDBJ databases">
        <title>A chromosome-scale assembly of European eel, Anguilla anguilla.</title>
        <authorList>
            <person name="Henkel C."/>
            <person name="Jong-Raadsen S.A."/>
            <person name="Dufour S."/>
            <person name="Weltzien F.-A."/>
            <person name="Palstra A.P."/>
            <person name="Pelster B."/>
            <person name="Spaink H.P."/>
            <person name="Van Den Thillart G.E."/>
            <person name="Jansen H."/>
            <person name="Zahm M."/>
            <person name="Klopp C."/>
            <person name="Cedric C."/>
            <person name="Louis A."/>
            <person name="Berthelot C."/>
            <person name="Parey E."/>
            <person name="Roest Crollius H."/>
            <person name="Montfort J."/>
            <person name="Robinson-Rechavi M."/>
            <person name="Bucao C."/>
            <person name="Bouchez O."/>
            <person name="Gislard M."/>
            <person name="Lluch J."/>
            <person name="Milhes M."/>
            <person name="Lampietro C."/>
            <person name="Lopez Roques C."/>
            <person name="Donnadieu C."/>
            <person name="Braasch I."/>
            <person name="Desvignes T."/>
            <person name="Postlethwait J."/>
            <person name="Bobe J."/>
            <person name="Guiguen Y."/>
            <person name="Dirks R."/>
        </authorList>
    </citation>
    <scope>NUCLEOTIDE SEQUENCE</scope>
    <source>
        <strain evidence="16">Tag_6206</strain>
        <tissue evidence="16">Liver</tissue>
    </source>
</reference>
<evidence type="ECO:0000256" key="6">
    <source>
        <dbReference type="ARBA" id="ARBA00022989"/>
    </source>
</evidence>
<dbReference type="GO" id="GO:0019722">
    <property type="term" value="P:calcium-mediated signaling"/>
    <property type="evidence" value="ECO:0007669"/>
    <property type="project" value="TreeGrafter"/>
</dbReference>
<dbReference type="GO" id="GO:0019957">
    <property type="term" value="F:C-C chemokine binding"/>
    <property type="evidence" value="ECO:0007669"/>
    <property type="project" value="TreeGrafter"/>
</dbReference>
<keyword evidence="11" id="KW-0325">Glycoprotein</keyword>
<evidence type="ECO:0000313" key="16">
    <source>
        <dbReference type="EMBL" id="KAG5856809.1"/>
    </source>
</evidence>
<dbReference type="SUPFAM" id="SSF81321">
    <property type="entry name" value="Family A G protein-coupled receptor-like"/>
    <property type="match status" value="1"/>
</dbReference>
<dbReference type="GO" id="GO:0009897">
    <property type="term" value="C:external side of plasma membrane"/>
    <property type="evidence" value="ECO:0007669"/>
    <property type="project" value="TreeGrafter"/>
</dbReference>
<evidence type="ECO:0000256" key="2">
    <source>
        <dbReference type="ARBA" id="ARBA00004651"/>
    </source>
</evidence>
<feature type="transmembrane region" description="Helical" evidence="14">
    <location>
        <begin position="74"/>
        <end position="93"/>
    </location>
</feature>
<keyword evidence="17" id="KW-1185">Reference proteome</keyword>
<comment type="caution">
    <text evidence="16">The sequence shown here is derived from an EMBL/GenBank/DDBJ whole genome shotgun (WGS) entry which is preliminary data.</text>
</comment>
<name>A0A9D3MXN9_ANGAN</name>
<keyword evidence="7 13" id="KW-0297">G-protein coupled receptor</keyword>
<dbReference type="InterPro" id="IPR000276">
    <property type="entry name" value="GPCR_Rhodpsn"/>
</dbReference>